<dbReference type="AlphaFoldDB" id="A0A9D7E749"/>
<dbReference type="Gene3D" id="3.30.70.20">
    <property type="match status" value="2"/>
</dbReference>
<gene>
    <name evidence="2" type="ORF">IPH26_05265</name>
</gene>
<evidence type="ECO:0000259" key="1">
    <source>
        <dbReference type="PROSITE" id="PS51379"/>
    </source>
</evidence>
<dbReference type="InterPro" id="IPR017896">
    <property type="entry name" value="4Fe4S_Fe-S-bd"/>
</dbReference>
<dbReference type="Pfam" id="PF12838">
    <property type="entry name" value="Fer4_7"/>
    <property type="match status" value="1"/>
</dbReference>
<protein>
    <submittedName>
        <fullName evidence="2">4Fe-4S binding protein</fullName>
    </submittedName>
</protein>
<accession>A0A9D7E749</accession>
<dbReference type="Proteomes" id="UP000807785">
    <property type="component" value="Unassembled WGS sequence"/>
</dbReference>
<reference evidence="2" key="1">
    <citation type="submission" date="2020-10" db="EMBL/GenBank/DDBJ databases">
        <title>Connecting structure to function with the recovery of over 1000 high-quality activated sludge metagenome-assembled genomes encoding full-length rRNA genes using long-read sequencing.</title>
        <authorList>
            <person name="Singleton C.M."/>
            <person name="Petriglieri F."/>
            <person name="Kristensen J.M."/>
            <person name="Kirkegaard R.H."/>
            <person name="Michaelsen T.Y."/>
            <person name="Andersen M.H."/>
            <person name="Karst S.M."/>
            <person name="Dueholm M.S."/>
            <person name="Nielsen P.H."/>
            <person name="Albertsen M."/>
        </authorList>
    </citation>
    <scope>NUCLEOTIDE SEQUENCE</scope>
    <source>
        <strain evidence="2">Bjer_18-Q3-R1-45_BAT3C.347</strain>
    </source>
</reference>
<sequence length="140" mass="14862">MTAIDAGRRRLLGLRSPRPAPADVARTTTVPVIDPALCNACDACVRVCAPGALRFDSVDPCYAIDPALCTDCGLCVDVCDRAAVRLERDAVAALPVRVALHRVRCPTCGAEYTSTRPEPADICRSCSRPAAARGALRLQE</sequence>
<name>A0A9D7E749_9PROT</name>
<dbReference type="PROSITE" id="PS51379">
    <property type="entry name" value="4FE4S_FER_2"/>
    <property type="match status" value="2"/>
</dbReference>
<dbReference type="EMBL" id="JADJEV010000002">
    <property type="protein sequence ID" value="MBK6972377.1"/>
    <property type="molecule type" value="Genomic_DNA"/>
</dbReference>
<organism evidence="2 3">
    <name type="scientific">Candidatus Methylophosphatis roskildensis</name>
    <dbReference type="NCBI Taxonomy" id="2899263"/>
    <lineage>
        <taxon>Bacteria</taxon>
        <taxon>Pseudomonadati</taxon>
        <taxon>Pseudomonadota</taxon>
        <taxon>Betaproteobacteria</taxon>
        <taxon>Nitrosomonadales</taxon>
        <taxon>Sterolibacteriaceae</taxon>
        <taxon>Candidatus Methylophosphatis</taxon>
    </lineage>
</organism>
<feature type="domain" description="4Fe-4S ferredoxin-type" evidence="1">
    <location>
        <begin position="60"/>
        <end position="89"/>
    </location>
</feature>
<feature type="domain" description="4Fe-4S ferredoxin-type" evidence="1">
    <location>
        <begin position="29"/>
        <end position="58"/>
    </location>
</feature>
<dbReference type="SUPFAM" id="SSF54862">
    <property type="entry name" value="4Fe-4S ferredoxins"/>
    <property type="match status" value="1"/>
</dbReference>
<evidence type="ECO:0000313" key="2">
    <source>
        <dbReference type="EMBL" id="MBK6972377.1"/>
    </source>
</evidence>
<comment type="caution">
    <text evidence="2">The sequence shown here is derived from an EMBL/GenBank/DDBJ whole genome shotgun (WGS) entry which is preliminary data.</text>
</comment>
<proteinExistence type="predicted"/>
<evidence type="ECO:0000313" key="3">
    <source>
        <dbReference type="Proteomes" id="UP000807785"/>
    </source>
</evidence>